<proteinExistence type="predicted"/>
<reference evidence="4 6" key="4">
    <citation type="submission" date="2018-11" db="EMBL/GenBank/DDBJ databases">
        <authorList>
            <consortium name="Pathogen Informatics"/>
        </authorList>
    </citation>
    <scope>NUCLEOTIDE SEQUENCE [LARGE SCALE GENOMIC DNA]</scope>
</reference>
<protein>
    <submittedName>
        <fullName evidence="3 7">Uncharacterized protein</fullName>
    </submittedName>
</protein>
<feature type="coiled-coil region" evidence="1">
    <location>
        <begin position="269"/>
        <end position="296"/>
    </location>
</feature>
<evidence type="ECO:0000313" key="4">
    <source>
        <dbReference type="EMBL" id="VDM08693.1"/>
    </source>
</evidence>
<evidence type="ECO:0000256" key="2">
    <source>
        <dbReference type="SAM" id="MobiDB-lite"/>
    </source>
</evidence>
<dbReference type="STRING" id="6293.J9EUI5"/>
<keyword evidence="1" id="KW-0175">Coiled coil</keyword>
<gene>
    <name evidence="4" type="ORF">WBA_LOCUS2079</name>
    <name evidence="3" type="ORF">WUBG_08301</name>
</gene>
<reference evidence="3" key="1">
    <citation type="submission" date="2012-08" db="EMBL/GenBank/DDBJ databases">
        <title>The Genome Sequence of Wuchereria bancrofti.</title>
        <authorList>
            <consortium name="The Broad Institute Genome Sequencing Platform"/>
            <consortium name="Broad Institute Genome Sequencing Center for Infectious Disease"/>
            <person name="Nutman T.B."/>
            <person name="Fink D.L."/>
            <person name="Russ C."/>
            <person name="Young S."/>
            <person name="Zeng Q."/>
            <person name="Koehrsen M."/>
            <person name="Alvarado L."/>
            <person name="Berlin A."/>
            <person name="Borenstein D."/>
            <person name="Chapman S.B."/>
            <person name="Chen Z."/>
            <person name="Engels R."/>
            <person name="Freedman E."/>
            <person name="Gellesch M."/>
            <person name="Goldberg J."/>
            <person name="Griggs A."/>
            <person name="Gujja S."/>
            <person name="Heilman E.R."/>
            <person name="Heiman D."/>
            <person name="Hepburn T."/>
            <person name="Howarth C."/>
            <person name="Jen D."/>
            <person name="Larson L."/>
            <person name="Lewis B."/>
            <person name="Mehta T."/>
            <person name="Park D."/>
            <person name="Pearson M."/>
            <person name="Richards J."/>
            <person name="Roberts A."/>
            <person name="Saif S."/>
            <person name="Shea T."/>
            <person name="Shenoy N."/>
            <person name="Sisk P."/>
            <person name="Stolte C."/>
            <person name="Sykes S."/>
            <person name="Walk T."/>
            <person name="White J."/>
            <person name="Yandava C."/>
            <person name="Haas B."/>
            <person name="Henn M.R."/>
            <person name="Nusbaum C."/>
            <person name="Birren B."/>
        </authorList>
    </citation>
    <scope>NUCLEOTIDE SEQUENCE</scope>
</reference>
<dbReference type="OrthoDB" id="5864420at2759"/>
<evidence type="ECO:0000256" key="1">
    <source>
        <dbReference type="SAM" id="Coils"/>
    </source>
</evidence>
<dbReference type="Proteomes" id="UP000004810">
    <property type="component" value="Unassembled WGS sequence"/>
</dbReference>
<sequence length="299" mass="33995">MPIVGERSKFSCLKIYDDTSSSSDGDNSTKLMGKMTPSQNKKHGNQKKSATCKSSSGFIVHSIPQKRKNKGKKTKKMPIVMEDGFIVQDGDGDYMEKKYHEDLQQAMENSREMASTASADPVQEIASSDVHAESWMEQETLRTKDADEVLISEIDLQASALFTKNDGPQKAKEQHLVALYRSKLVETLRQVVLDKEVKLKTESELTKYKSRYKKLCELLKDAEGMFYIFILAASSITFFNSEFQLNEKTHMAADLEKARTVEKELSCQIGELRGELMQARSKIRELELKYKELVSKQQH</sequence>
<dbReference type="AlphaFoldDB" id="J9EUI5"/>
<reference evidence="7" key="3">
    <citation type="submission" date="2016-11" db="UniProtKB">
        <authorList>
            <consortium name="WormBaseParasite"/>
        </authorList>
    </citation>
    <scope>IDENTIFICATION</scope>
    <source>
        <strain evidence="7">pt0022</strain>
    </source>
</reference>
<evidence type="ECO:0000313" key="5">
    <source>
        <dbReference type="Proteomes" id="UP000004810"/>
    </source>
</evidence>
<accession>J9EUI5</accession>
<evidence type="ECO:0000313" key="3">
    <source>
        <dbReference type="EMBL" id="EJW80792.1"/>
    </source>
</evidence>
<dbReference type="WBParaSite" id="maker-PairedContig_2091-snap-gene-0.10-mRNA-1">
    <property type="protein sequence ID" value="maker-PairedContig_2091-snap-gene-0.10-mRNA-1"/>
    <property type="gene ID" value="maker-PairedContig_2091-snap-gene-0.10"/>
</dbReference>
<dbReference type="Proteomes" id="UP000270924">
    <property type="component" value="Unassembled WGS sequence"/>
</dbReference>
<dbReference type="EMBL" id="ADBV01004194">
    <property type="protein sequence ID" value="EJW80792.1"/>
    <property type="molecule type" value="Genomic_DNA"/>
</dbReference>
<evidence type="ECO:0000313" key="7">
    <source>
        <dbReference type="WBParaSite" id="maker-PairedContig_2091-snap-gene-0.10-mRNA-1"/>
    </source>
</evidence>
<dbReference type="OMA" id="SRSKFAC"/>
<name>J9EUI5_WUCBA</name>
<feature type="region of interest" description="Disordered" evidence="2">
    <location>
        <begin position="16"/>
        <end position="55"/>
    </location>
</feature>
<organism evidence="3 5">
    <name type="scientific">Wuchereria bancrofti</name>
    <dbReference type="NCBI Taxonomy" id="6293"/>
    <lineage>
        <taxon>Eukaryota</taxon>
        <taxon>Metazoa</taxon>
        <taxon>Ecdysozoa</taxon>
        <taxon>Nematoda</taxon>
        <taxon>Chromadorea</taxon>
        <taxon>Rhabditida</taxon>
        <taxon>Spirurina</taxon>
        <taxon>Spiruromorpha</taxon>
        <taxon>Filarioidea</taxon>
        <taxon>Onchocercidae</taxon>
        <taxon>Wuchereria</taxon>
    </lineage>
</organism>
<reference evidence="5" key="2">
    <citation type="submission" date="2012-08" db="EMBL/GenBank/DDBJ databases">
        <title>The Genome Sequence of Wuchereria bancrofti.</title>
        <authorList>
            <person name="Nutman T.B."/>
            <person name="Fink D.L."/>
            <person name="Russ C."/>
            <person name="Young S."/>
            <person name="Zeng Q."/>
            <person name="Koehrsen M."/>
            <person name="Alvarado L."/>
            <person name="Berlin A."/>
            <person name="Chapman S.B."/>
            <person name="Chen Z."/>
            <person name="Freedman E."/>
            <person name="Gellesch M."/>
            <person name="Goldberg J."/>
            <person name="Griggs A."/>
            <person name="Gujja S."/>
            <person name="Heilman E.R."/>
            <person name="Heiman D."/>
            <person name="Hepburn T."/>
            <person name="Howarth C."/>
            <person name="Jen D."/>
            <person name="Larson L."/>
            <person name="Lewis B."/>
            <person name="Mehta T."/>
            <person name="Park D."/>
            <person name="Pearson M."/>
            <person name="Roberts A."/>
            <person name="Saif S."/>
            <person name="Shea T."/>
            <person name="Shenoy N."/>
            <person name="Sisk P."/>
            <person name="Stolte C."/>
            <person name="Sykes S."/>
            <person name="Walk T."/>
            <person name="White J."/>
            <person name="Yandava C."/>
            <person name="Haas B."/>
            <person name="Henn M.R."/>
            <person name="Nusbaum C."/>
            <person name="Birren B."/>
        </authorList>
    </citation>
    <scope>NUCLEOTIDE SEQUENCE [LARGE SCALE GENOMIC DNA]</scope>
    <source>
        <strain evidence="5">NA</strain>
    </source>
</reference>
<dbReference type="EMBL" id="UYWW01000520">
    <property type="protein sequence ID" value="VDM08693.1"/>
    <property type="molecule type" value="Genomic_DNA"/>
</dbReference>
<feature type="compositionally biased region" description="Low complexity" evidence="2">
    <location>
        <begin position="18"/>
        <end position="29"/>
    </location>
</feature>
<evidence type="ECO:0000313" key="6">
    <source>
        <dbReference type="Proteomes" id="UP000270924"/>
    </source>
</evidence>
<keyword evidence="6" id="KW-1185">Reference proteome</keyword>